<gene>
    <name evidence="1" type="ORF">DM484_09510</name>
</gene>
<sequence length="63" mass="7109">MEHDAGTLTARQCGDWPQSWLRKFMPRVSYTLPTLNTLPNGQGKAIEGSDHEKRIEALEQVAK</sequence>
<proteinExistence type="predicted"/>
<organism evidence="1 2">
    <name type="scientific">Candidatus Methylumidiphilus alinenensis</name>
    <dbReference type="NCBI Taxonomy" id="2202197"/>
    <lineage>
        <taxon>Bacteria</taxon>
        <taxon>Pseudomonadati</taxon>
        <taxon>Pseudomonadota</taxon>
        <taxon>Gammaproteobacteria</taxon>
        <taxon>Methylococcales</taxon>
        <taxon>Candidatus Methylumidiphilus</taxon>
    </lineage>
</organism>
<protein>
    <submittedName>
        <fullName evidence="1">Uncharacterized protein</fullName>
    </submittedName>
</protein>
<name>A0A2W4RD95_9GAMM</name>
<comment type="caution">
    <text evidence="1">The sequence shown here is derived from an EMBL/GenBank/DDBJ whole genome shotgun (WGS) entry which is preliminary data.</text>
</comment>
<dbReference type="Proteomes" id="UP000249396">
    <property type="component" value="Unassembled WGS sequence"/>
</dbReference>
<dbReference type="EMBL" id="QJPH01000278">
    <property type="protein sequence ID" value="PZN80796.1"/>
    <property type="molecule type" value="Genomic_DNA"/>
</dbReference>
<dbReference type="AlphaFoldDB" id="A0A2W4RD95"/>
<evidence type="ECO:0000313" key="1">
    <source>
        <dbReference type="EMBL" id="PZN80796.1"/>
    </source>
</evidence>
<accession>A0A2W4RD95</accession>
<reference evidence="1 2" key="1">
    <citation type="journal article" date="2018" name="Aquat. Microb. Ecol.">
        <title>Gammaproteobacterial methanotrophs dominate.</title>
        <authorList>
            <person name="Rissanen A.J."/>
            <person name="Saarenheimo J."/>
            <person name="Tiirola M."/>
            <person name="Peura S."/>
            <person name="Aalto S.L."/>
            <person name="Karvinen A."/>
            <person name="Nykanen H."/>
        </authorList>
    </citation>
    <scope>NUCLEOTIDE SEQUENCE [LARGE SCALE GENOMIC DNA]</scope>
    <source>
        <strain evidence="1">AMbin10</strain>
    </source>
</reference>
<evidence type="ECO:0000313" key="2">
    <source>
        <dbReference type="Proteomes" id="UP000249396"/>
    </source>
</evidence>